<comment type="caution">
    <text evidence="1">The sequence shown here is derived from an EMBL/GenBank/DDBJ whole genome shotgun (WGS) entry which is preliminary data.</text>
</comment>
<accession>A0AAD6K8R5</accession>
<dbReference type="Gene3D" id="3.90.180.10">
    <property type="entry name" value="Medium-chain alcohol dehydrogenases, catalytic domain"/>
    <property type="match status" value="1"/>
</dbReference>
<sequence length="69" mass="7866">MAGSGETVSNMQVLFKNYESGFPKESDMYVATTTTELKVPEEVHRPMAFHFVYPRLSITWEWSGESVGF</sequence>
<evidence type="ECO:0000313" key="1">
    <source>
        <dbReference type="EMBL" id="KAJ6418970.1"/>
    </source>
</evidence>
<proteinExistence type="predicted"/>
<protein>
    <submittedName>
        <fullName evidence="1">Uncharacterized protein</fullName>
    </submittedName>
</protein>
<evidence type="ECO:0000313" key="2">
    <source>
        <dbReference type="Proteomes" id="UP001162972"/>
    </source>
</evidence>
<dbReference type="EMBL" id="JAPFFJ010000009">
    <property type="protein sequence ID" value="KAJ6418970.1"/>
    <property type="molecule type" value="Genomic_DNA"/>
</dbReference>
<dbReference type="AlphaFoldDB" id="A0AAD6K8R5"/>
<organism evidence="1 2">
    <name type="scientific">Salix udensis</name>
    <dbReference type="NCBI Taxonomy" id="889485"/>
    <lineage>
        <taxon>Eukaryota</taxon>
        <taxon>Viridiplantae</taxon>
        <taxon>Streptophyta</taxon>
        <taxon>Embryophyta</taxon>
        <taxon>Tracheophyta</taxon>
        <taxon>Spermatophyta</taxon>
        <taxon>Magnoliopsida</taxon>
        <taxon>eudicotyledons</taxon>
        <taxon>Gunneridae</taxon>
        <taxon>Pentapetalae</taxon>
        <taxon>rosids</taxon>
        <taxon>fabids</taxon>
        <taxon>Malpighiales</taxon>
        <taxon>Salicaceae</taxon>
        <taxon>Saliceae</taxon>
        <taxon>Salix</taxon>
    </lineage>
</organism>
<name>A0AAD6K8R5_9ROSI</name>
<gene>
    <name evidence="1" type="ORF">OIU84_029133</name>
</gene>
<keyword evidence="2" id="KW-1185">Reference proteome</keyword>
<dbReference type="Proteomes" id="UP001162972">
    <property type="component" value="Chromosome 7"/>
</dbReference>
<reference evidence="1 2" key="1">
    <citation type="journal article" date="2023" name="Int. J. Mol. Sci.">
        <title>De Novo Assembly and Annotation of 11 Diverse Shrub Willow (Salix) Genomes Reveals Novel Gene Organization in Sex-Linked Regions.</title>
        <authorList>
            <person name="Hyden B."/>
            <person name="Feng K."/>
            <person name="Yates T.B."/>
            <person name="Jawdy S."/>
            <person name="Cereghino C."/>
            <person name="Smart L.B."/>
            <person name="Muchero W."/>
        </authorList>
    </citation>
    <scope>NUCLEOTIDE SEQUENCE [LARGE SCALE GENOMIC DNA]</scope>
    <source>
        <tissue evidence="1">Shoot tip</tissue>
    </source>
</reference>